<dbReference type="RefSeq" id="WP_134435578.1">
    <property type="nucleotide sequence ID" value="NZ_SOML01000002.1"/>
</dbReference>
<accession>A0A4Y8L9S9</accession>
<organism evidence="2 3">
    <name type="scientific">Dysgonomonas capnocytophagoides</name>
    <dbReference type="NCBI Taxonomy" id="45254"/>
    <lineage>
        <taxon>Bacteria</taxon>
        <taxon>Pseudomonadati</taxon>
        <taxon>Bacteroidota</taxon>
        <taxon>Bacteroidia</taxon>
        <taxon>Bacteroidales</taxon>
        <taxon>Dysgonomonadaceae</taxon>
        <taxon>Dysgonomonas</taxon>
    </lineage>
</organism>
<dbReference type="OrthoDB" id="1085895at2"/>
<feature type="region of interest" description="Disordered" evidence="1">
    <location>
        <begin position="171"/>
        <end position="196"/>
    </location>
</feature>
<dbReference type="Proteomes" id="UP000297861">
    <property type="component" value="Unassembled WGS sequence"/>
</dbReference>
<comment type="caution">
    <text evidence="2">The sequence shown here is derived from an EMBL/GenBank/DDBJ whole genome shotgun (WGS) entry which is preliminary data.</text>
</comment>
<dbReference type="STRING" id="1121485.GCA_000426485_03329"/>
<dbReference type="Gene3D" id="1.10.10.60">
    <property type="entry name" value="Homeodomain-like"/>
    <property type="match status" value="1"/>
</dbReference>
<keyword evidence="3" id="KW-1185">Reference proteome</keyword>
<dbReference type="AlphaFoldDB" id="A0A4Y8L9S9"/>
<evidence type="ECO:0000313" key="2">
    <source>
        <dbReference type="EMBL" id="TFD97790.1"/>
    </source>
</evidence>
<evidence type="ECO:0000313" key="3">
    <source>
        <dbReference type="Proteomes" id="UP000297861"/>
    </source>
</evidence>
<gene>
    <name evidence="2" type="ORF">E2605_04005</name>
</gene>
<name>A0A4Y8L9S9_9BACT</name>
<evidence type="ECO:0000256" key="1">
    <source>
        <dbReference type="SAM" id="MobiDB-lite"/>
    </source>
</evidence>
<proteinExistence type="predicted"/>
<dbReference type="Pfam" id="PF20901">
    <property type="entry name" value="Sf6_terminase"/>
    <property type="match status" value="1"/>
</dbReference>
<protein>
    <submittedName>
        <fullName evidence="2">Uncharacterized protein</fullName>
    </submittedName>
</protein>
<dbReference type="InterPro" id="IPR048683">
    <property type="entry name" value="Sf6_terminase"/>
</dbReference>
<dbReference type="EMBL" id="SOML01000002">
    <property type="protein sequence ID" value="TFD97790.1"/>
    <property type="molecule type" value="Genomic_DNA"/>
</dbReference>
<reference evidence="2 3" key="1">
    <citation type="submission" date="2019-03" db="EMBL/GenBank/DDBJ databases">
        <title>San Antonio Military Medical Center submission to MRSN (WRAIR), pending publication.</title>
        <authorList>
            <person name="Blyth D.M."/>
            <person name="Mccarthy S.L."/>
            <person name="Schall S.E."/>
            <person name="Stam J.A."/>
            <person name="Ong A.C."/>
            <person name="Mcgann P.T."/>
        </authorList>
    </citation>
    <scope>NUCLEOTIDE SEQUENCE [LARGE SCALE GENOMIC DNA]</scope>
    <source>
        <strain evidence="2 3">MRSN571793</strain>
    </source>
</reference>
<sequence length="196" mass="22813">MAKYTEDLGKKIADAIEQDEYTLGEICMMHNISRKTFYQWARNHSDFKEMIDDARAGRDERLAQKARKILKQRLEHGYTVTTTRYKYAVDDYGEIYLTGKTVTMKEYSADEKTLKIAMAKEGEIEEKVENMPSPWEITVLNPETADQIELLRFSGTEEEKRERCQQIERKYAAAGQKPATDAYDPSLDSRYNEVIK</sequence>